<evidence type="ECO:0000256" key="6">
    <source>
        <dbReference type="ARBA" id="ARBA00022475"/>
    </source>
</evidence>
<feature type="domain" description="FERM" evidence="25">
    <location>
        <begin position="37"/>
        <end position="358"/>
    </location>
</feature>
<evidence type="ECO:0000313" key="27">
    <source>
        <dbReference type="Proteomes" id="UP000472265"/>
    </source>
</evidence>
<evidence type="ECO:0000259" key="24">
    <source>
        <dbReference type="PROSITE" id="PS50011"/>
    </source>
</evidence>
<dbReference type="InterPro" id="IPR001245">
    <property type="entry name" value="Ser-Thr/Tyr_kinase_cat_dom"/>
</dbReference>
<reference evidence="26" key="3">
    <citation type="submission" date="2025-09" db="UniProtKB">
        <authorList>
            <consortium name="Ensembl"/>
        </authorList>
    </citation>
    <scope>IDENTIFICATION</scope>
</reference>
<dbReference type="Pfam" id="PF00373">
    <property type="entry name" value="FERM_M"/>
    <property type="match status" value="1"/>
</dbReference>
<keyword evidence="5" id="KW-0217">Developmental protein</keyword>
<dbReference type="FunFam" id="3.10.20.90:FF:000021">
    <property type="entry name" value="focal adhesion kinase 1 isoform X1"/>
    <property type="match status" value="1"/>
</dbReference>
<evidence type="ECO:0000256" key="8">
    <source>
        <dbReference type="ARBA" id="ARBA00022553"/>
    </source>
</evidence>
<feature type="compositionally biased region" description="Basic and acidic residues" evidence="23">
    <location>
        <begin position="765"/>
        <end position="777"/>
    </location>
</feature>
<dbReference type="InterPro" id="IPR000719">
    <property type="entry name" value="Prot_kinase_dom"/>
</dbReference>
<keyword evidence="11" id="KW-0418">Kinase</keyword>
<dbReference type="Pfam" id="PF18038">
    <property type="entry name" value="FERM_N_2"/>
    <property type="match status" value="1"/>
</dbReference>
<evidence type="ECO:0000256" key="16">
    <source>
        <dbReference type="ARBA" id="ARBA00023212"/>
    </source>
</evidence>
<evidence type="ECO:0000256" key="13">
    <source>
        <dbReference type="ARBA" id="ARBA00022949"/>
    </source>
</evidence>
<dbReference type="InterPro" id="IPR041390">
    <property type="entry name" value="FADK_N"/>
</dbReference>
<dbReference type="InterPro" id="IPR029071">
    <property type="entry name" value="Ubiquitin-like_domsf"/>
</dbReference>
<dbReference type="Ensembl" id="ENSSAUT00010041449.1">
    <property type="protein sequence ID" value="ENSSAUP00010039319.1"/>
    <property type="gene ID" value="ENSSAUG00010014341.1"/>
</dbReference>
<comment type="catalytic activity">
    <reaction evidence="21">
        <text>L-tyrosyl-[protein] + ATP = O-phospho-L-tyrosyl-[protein] + ADP + H(+)</text>
        <dbReference type="Rhea" id="RHEA:10596"/>
        <dbReference type="Rhea" id="RHEA-COMP:10136"/>
        <dbReference type="Rhea" id="RHEA-COMP:20101"/>
        <dbReference type="ChEBI" id="CHEBI:15378"/>
        <dbReference type="ChEBI" id="CHEBI:30616"/>
        <dbReference type="ChEBI" id="CHEBI:46858"/>
        <dbReference type="ChEBI" id="CHEBI:61978"/>
        <dbReference type="ChEBI" id="CHEBI:456216"/>
        <dbReference type="EC" id="2.7.10.2"/>
    </reaction>
</comment>
<keyword evidence="13" id="KW-0965">Cell junction</keyword>
<keyword evidence="14" id="KW-0472">Membrane</keyword>
<reference evidence="26" key="2">
    <citation type="submission" date="2025-08" db="UniProtKB">
        <authorList>
            <consortium name="Ensembl"/>
        </authorList>
    </citation>
    <scope>IDENTIFICATION</scope>
</reference>
<dbReference type="CDD" id="cd13190">
    <property type="entry name" value="FERM_C_FAK1"/>
    <property type="match status" value="1"/>
</dbReference>
<dbReference type="GO" id="GO:0008284">
    <property type="term" value="P:positive regulation of cell population proliferation"/>
    <property type="evidence" value="ECO:0007669"/>
    <property type="project" value="UniProtKB-ARBA"/>
</dbReference>
<evidence type="ECO:0000256" key="1">
    <source>
        <dbReference type="ARBA" id="ARBA00004120"/>
    </source>
</evidence>
<keyword evidence="12 22" id="KW-0067">ATP-binding</keyword>
<dbReference type="SMART" id="SM00219">
    <property type="entry name" value="TyrKc"/>
    <property type="match status" value="1"/>
</dbReference>
<dbReference type="CDD" id="cd05056">
    <property type="entry name" value="PTKc_FAK"/>
    <property type="match status" value="1"/>
</dbReference>
<dbReference type="InterPro" id="IPR011009">
    <property type="entry name" value="Kinase-like_dom_sf"/>
</dbReference>
<dbReference type="GO" id="GO:0005886">
    <property type="term" value="C:plasma membrane"/>
    <property type="evidence" value="ECO:0007669"/>
    <property type="project" value="UniProtKB-SubCell"/>
</dbReference>
<evidence type="ECO:0000256" key="12">
    <source>
        <dbReference type="ARBA" id="ARBA00022840"/>
    </source>
</evidence>
<organism evidence="26 27">
    <name type="scientific">Sparus aurata</name>
    <name type="common">Gilthead sea bream</name>
    <dbReference type="NCBI Taxonomy" id="8175"/>
    <lineage>
        <taxon>Eukaryota</taxon>
        <taxon>Metazoa</taxon>
        <taxon>Chordata</taxon>
        <taxon>Craniata</taxon>
        <taxon>Vertebrata</taxon>
        <taxon>Euteleostomi</taxon>
        <taxon>Actinopterygii</taxon>
        <taxon>Neopterygii</taxon>
        <taxon>Teleostei</taxon>
        <taxon>Neoteleostei</taxon>
        <taxon>Acanthomorphata</taxon>
        <taxon>Eupercaria</taxon>
        <taxon>Spariformes</taxon>
        <taxon>Sparidae</taxon>
        <taxon>Sparus</taxon>
    </lineage>
</organism>
<dbReference type="InterPro" id="IPR008266">
    <property type="entry name" value="Tyr_kinase_AS"/>
</dbReference>
<evidence type="ECO:0000313" key="26">
    <source>
        <dbReference type="Ensembl" id="ENSSAUP00010039319.1"/>
    </source>
</evidence>
<dbReference type="Gene3D" id="3.30.200.20">
    <property type="entry name" value="Phosphorylase Kinase, domain 1"/>
    <property type="match status" value="1"/>
</dbReference>
<evidence type="ECO:0000256" key="20">
    <source>
        <dbReference type="ARBA" id="ARBA00043012"/>
    </source>
</evidence>
<dbReference type="InterPro" id="IPR049385">
    <property type="entry name" value="FAK1-like_FERM_C"/>
</dbReference>
<dbReference type="SUPFAM" id="SSF50729">
    <property type="entry name" value="PH domain-like"/>
    <property type="match status" value="1"/>
</dbReference>
<dbReference type="GO" id="GO:0005524">
    <property type="term" value="F:ATP binding"/>
    <property type="evidence" value="ECO:0007669"/>
    <property type="project" value="UniProtKB-UniRule"/>
</dbReference>
<dbReference type="InterPro" id="IPR020635">
    <property type="entry name" value="Tyr_kinase_cat_dom"/>
</dbReference>
<dbReference type="GO" id="GO:0007172">
    <property type="term" value="P:signal complex assembly"/>
    <property type="evidence" value="ECO:0007669"/>
    <property type="project" value="InterPro"/>
</dbReference>
<dbReference type="Proteomes" id="UP000472265">
    <property type="component" value="Chromosome 3"/>
</dbReference>
<protein>
    <recommendedName>
        <fullName evidence="18">Focal adhesion kinase 1</fullName>
        <ecNumber evidence="4">2.7.10.2</ecNumber>
    </recommendedName>
    <alternativeName>
        <fullName evidence="19">Protein-tyrosine kinase 2</fullName>
    </alternativeName>
    <alternativeName>
        <fullName evidence="20">pp125FAK</fullName>
    </alternativeName>
</protein>
<dbReference type="SUPFAM" id="SSF56112">
    <property type="entry name" value="Protein kinase-like (PK-like)"/>
    <property type="match status" value="1"/>
</dbReference>
<dbReference type="Gene3D" id="3.10.20.90">
    <property type="entry name" value="Phosphatidylinositol 3-kinase Catalytic Subunit, Chain A, domain 1"/>
    <property type="match status" value="1"/>
</dbReference>
<evidence type="ECO:0000256" key="21">
    <source>
        <dbReference type="ARBA" id="ARBA00051245"/>
    </source>
</evidence>
<accession>A0A671WN19</accession>
<evidence type="ECO:0000256" key="7">
    <source>
        <dbReference type="ARBA" id="ARBA00022490"/>
    </source>
</evidence>
<dbReference type="Pfam" id="PF07714">
    <property type="entry name" value="PK_Tyr_Ser-Thr"/>
    <property type="match status" value="1"/>
</dbReference>
<dbReference type="PANTHER" id="PTHR46221:SF9">
    <property type="entry name" value="NON-SPECIFIC PROTEIN-TYROSINE KINASE"/>
    <property type="match status" value="1"/>
</dbReference>
<evidence type="ECO:0000256" key="3">
    <source>
        <dbReference type="ARBA" id="ARBA00004413"/>
    </source>
</evidence>
<dbReference type="PROSITE" id="PS50011">
    <property type="entry name" value="PROTEIN_KINASE_DOM"/>
    <property type="match status" value="1"/>
</dbReference>
<dbReference type="InterPro" id="IPR036137">
    <property type="entry name" value="Focal_adhe_kin_target_dom_sf"/>
</dbReference>
<evidence type="ECO:0000256" key="9">
    <source>
        <dbReference type="ARBA" id="ARBA00022679"/>
    </source>
</evidence>
<dbReference type="PRINTS" id="PR00109">
    <property type="entry name" value="TYRKINASE"/>
</dbReference>
<dbReference type="SUPFAM" id="SSF68993">
    <property type="entry name" value="FAT domain of focal adhesion kinase"/>
    <property type="match status" value="1"/>
</dbReference>
<dbReference type="FunFam" id="1.10.510.10:FF:000039">
    <property type="entry name" value="Focal adhesion kinase, isoform D"/>
    <property type="match status" value="1"/>
</dbReference>
<keyword evidence="7" id="KW-0963">Cytoplasm</keyword>
<dbReference type="InterPro" id="IPR017441">
    <property type="entry name" value="Protein_kinase_ATP_BS"/>
</dbReference>
<dbReference type="SMART" id="SM00295">
    <property type="entry name" value="B41"/>
    <property type="match status" value="1"/>
</dbReference>
<proteinExistence type="predicted"/>
<keyword evidence="27" id="KW-1185">Reference proteome</keyword>
<dbReference type="FunFam" id="1.20.80.10:FF:000004">
    <property type="entry name" value="Protein-tyrosine kinase 2-beta isoform 1"/>
    <property type="match status" value="1"/>
</dbReference>
<dbReference type="InterPro" id="IPR019749">
    <property type="entry name" value="Band_41_domain"/>
</dbReference>
<dbReference type="Pfam" id="PF03623">
    <property type="entry name" value="Focal_AT"/>
    <property type="match status" value="1"/>
</dbReference>
<dbReference type="Gene3D" id="1.10.510.10">
    <property type="entry name" value="Transferase(Phosphotransferase) domain 1"/>
    <property type="match status" value="1"/>
</dbReference>
<keyword evidence="8" id="KW-0597">Phosphoprotein</keyword>
<keyword evidence="6" id="KW-1003">Cell membrane</keyword>
<dbReference type="SUPFAM" id="SSF54236">
    <property type="entry name" value="Ubiquitin-like"/>
    <property type="match status" value="1"/>
</dbReference>
<dbReference type="GO" id="GO:0005925">
    <property type="term" value="C:focal adhesion"/>
    <property type="evidence" value="ECO:0007669"/>
    <property type="project" value="UniProtKB-SubCell"/>
</dbReference>
<evidence type="ECO:0000256" key="10">
    <source>
        <dbReference type="ARBA" id="ARBA00022741"/>
    </source>
</evidence>
<name>A0A671WN19_SPAAU</name>
<dbReference type="Pfam" id="PF21477">
    <property type="entry name" value="FERM_C_FAK1"/>
    <property type="match status" value="1"/>
</dbReference>
<dbReference type="InterPro" id="IPR035963">
    <property type="entry name" value="FERM_2"/>
</dbReference>
<comment type="subcellular location">
    <subcellularLocation>
        <location evidence="2">Cell junction</location>
        <location evidence="2">Focal adhesion</location>
    </subcellularLocation>
    <subcellularLocation>
        <location evidence="3">Cell membrane</location>
        <topology evidence="3">Peripheral membrane protein</topology>
        <orientation evidence="3">Cytoplasmic side</orientation>
    </subcellularLocation>
    <subcellularLocation>
        <location evidence="1">Cytoplasm</location>
        <location evidence="1">Cytoskeleton</location>
        <location evidence="1">Cilium basal body</location>
    </subcellularLocation>
</comment>
<dbReference type="Gene3D" id="1.20.80.10">
    <property type="match status" value="1"/>
</dbReference>
<evidence type="ECO:0000256" key="14">
    <source>
        <dbReference type="ARBA" id="ARBA00023136"/>
    </source>
</evidence>
<evidence type="ECO:0000256" key="18">
    <source>
        <dbReference type="ARBA" id="ARBA00039644"/>
    </source>
</evidence>
<feature type="domain" description="Protein kinase" evidence="24">
    <location>
        <begin position="429"/>
        <end position="687"/>
    </location>
</feature>
<keyword evidence="17" id="KW-0966">Cell projection</keyword>
<dbReference type="InterPro" id="IPR014352">
    <property type="entry name" value="FERM/acyl-CoA-bd_prot_sf"/>
</dbReference>
<evidence type="ECO:0000256" key="17">
    <source>
        <dbReference type="ARBA" id="ARBA00023273"/>
    </source>
</evidence>
<dbReference type="GO" id="GO:0004715">
    <property type="term" value="F:non-membrane spanning protein tyrosine kinase activity"/>
    <property type="evidence" value="ECO:0007669"/>
    <property type="project" value="UniProtKB-EC"/>
</dbReference>
<dbReference type="InterPro" id="IPR041784">
    <property type="entry name" value="FAK1/PYK2_FERM_C"/>
</dbReference>
<dbReference type="FunFam" id="2.30.29.30:FF:000058">
    <property type="entry name" value="focal adhesion kinase 1 isoform X1"/>
    <property type="match status" value="1"/>
</dbReference>
<dbReference type="PROSITE" id="PS50057">
    <property type="entry name" value="FERM_3"/>
    <property type="match status" value="1"/>
</dbReference>
<evidence type="ECO:0000256" key="15">
    <source>
        <dbReference type="ARBA" id="ARBA00023137"/>
    </source>
</evidence>
<dbReference type="Gene3D" id="2.30.29.30">
    <property type="entry name" value="Pleckstrin-homology domain (PH domain)/Phosphotyrosine-binding domain (PTB)"/>
    <property type="match status" value="1"/>
</dbReference>
<dbReference type="EC" id="2.7.10.2" evidence="4"/>
<evidence type="ECO:0000256" key="19">
    <source>
        <dbReference type="ARBA" id="ARBA00042078"/>
    </source>
</evidence>
<dbReference type="InterPro" id="IPR019748">
    <property type="entry name" value="FERM_central"/>
</dbReference>
<dbReference type="PANTHER" id="PTHR46221">
    <property type="entry name" value="FERM AND PDZ DOMAIN-CONTAINING PROTEIN FAMILY MEMBER"/>
    <property type="match status" value="1"/>
</dbReference>
<keyword evidence="9" id="KW-0808">Transferase</keyword>
<dbReference type="CDD" id="cd14473">
    <property type="entry name" value="FERM_B-lobe"/>
    <property type="match status" value="1"/>
</dbReference>
<keyword evidence="16" id="KW-0206">Cytoskeleton</keyword>
<feature type="binding site" evidence="22">
    <location>
        <position position="461"/>
    </location>
    <ligand>
        <name>ATP</name>
        <dbReference type="ChEBI" id="CHEBI:30616"/>
    </ligand>
</feature>
<dbReference type="InterPro" id="IPR011993">
    <property type="entry name" value="PH-like_dom_sf"/>
</dbReference>
<dbReference type="PROSITE" id="PS00109">
    <property type="entry name" value="PROTEIN_KINASE_TYR"/>
    <property type="match status" value="1"/>
</dbReference>
<keyword evidence="15" id="KW-0829">Tyrosine-protein kinase</keyword>
<evidence type="ECO:0000256" key="11">
    <source>
        <dbReference type="ARBA" id="ARBA00022777"/>
    </source>
</evidence>
<evidence type="ECO:0000256" key="5">
    <source>
        <dbReference type="ARBA" id="ARBA00022473"/>
    </source>
</evidence>
<dbReference type="InterPro" id="IPR005189">
    <property type="entry name" value="Focal_adhesion_kin_target_dom"/>
</dbReference>
<dbReference type="SUPFAM" id="SSF47031">
    <property type="entry name" value="Second domain of FERM"/>
    <property type="match status" value="1"/>
</dbReference>
<dbReference type="AlphaFoldDB" id="A0A671WN19"/>
<dbReference type="FunFam" id="3.30.200.20:FF:000047">
    <property type="entry name" value="focal adhesion kinase 1 isoform X2"/>
    <property type="match status" value="1"/>
</dbReference>
<gene>
    <name evidence="26" type="primary">ptk2aa</name>
</gene>
<evidence type="ECO:0000256" key="2">
    <source>
        <dbReference type="ARBA" id="ARBA00004246"/>
    </source>
</evidence>
<reference evidence="26" key="1">
    <citation type="submission" date="2021-04" db="EMBL/GenBank/DDBJ databases">
        <authorList>
            <consortium name="Wellcome Sanger Institute Data Sharing"/>
        </authorList>
    </citation>
    <scope>NUCLEOTIDE SEQUENCE [LARGE SCALE GENOMIC DNA]</scope>
</reference>
<evidence type="ECO:0000256" key="4">
    <source>
        <dbReference type="ARBA" id="ARBA00011903"/>
    </source>
</evidence>
<dbReference type="FunFam" id="1.20.120.330:FF:000001">
    <property type="entry name" value="focal adhesion kinase 1 isoform X1"/>
    <property type="match status" value="1"/>
</dbReference>
<dbReference type="Gene3D" id="1.20.5.540">
    <property type="entry name" value="Single helix bin"/>
    <property type="match status" value="1"/>
</dbReference>
<dbReference type="Gene3D" id="1.20.120.330">
    <property type="entry name" value="Nucleotidyltransferases domain 2"/>
    <property type="match status" value="1"/>
</dbReference>
<keyword evidence="10 22" id="KW-0547">Nucleotide-binding</keyword>
<dbReference type="PROSITE" id="PS00107">
    <property type="entry name" value="PROTEIN_KINASE_ATP"/>
    <property type="match status" value="1"/>
</dbReference>
<evidence type="ECO:0000259" key="25">
    <source>
        <dbReference type="PROSITE" id="PS50057"/>
    </source>
</evidence>
<feature type="region of interest" description="Disordered" evidence="23">
    <location>
        <begin position="759"/>
        <end position="798"/>
    </location>
</feature>
<dbReference type="GeneTree" id="ENSGT00940000155113"/>
<evidence type="ECO:0000256" key="23">
    <source>
        <dbReference type="SAM" id="MobiDB-lite"/>
    </source>
</evidence>
<evidence type="ECO:0000256" key="22">
    <source>
        <dbReference type="PROSITE-ProRule" id="PRU10141"/>
    </source>
</evidence>
<sequence length="954" mass="109190">MATAYLDPNLNHALLGGAKSRLSAGGSDRTMAGSVDRVLKVFHHFETNTESSCWSSNIRYGDATDVRGIIQKILDIHKVRWTSCFGLRLSNGLSRDQVHWLHPDMGVSHVREKYEQARLNEEWRYELRIRYLPKGFVQQFTEDKPTLNYFYHQVKNDYMTETGDQVEQDIALKLGCLEIRRFFKEMRGNALDKKSNYELLEKDVGLRRFFPKDLLDSVKAKTLRKLIQQTFKQVANLNDEQCILKFLEILAPIYRYDKECFKCALGSSWVIQVELAIGPEEGISYLTDKGSTPTHLANFNQVQSIQYSAMEEKDRKGMLQLNIAGAPEPLTVTTASLTMAENLADLIDGYCRLISMETHSFIVRVQKEGERALWFLCVCVCFFLLLFLSPHHLCVSNVTETDDYAEIVDEEDTYTMPSTRDYEIQRDRIELGRCIGEGQFGDVHQGVYNSPDKPGLHVAIKTCKNCTSDSVREKFLQEALTMRQFDHPHIVKLIGVITENPVWIIMELCTLGELRSFLQVRKYNLDLATLILFAYQLSTALAYLESKRFVHRDIAARNVLVSSVDCVMLGDFGLSRYMEDSSYYKASKGKLPIKWMAPESINFRRFTSASDVWMFGVCMWEILMYGIKPFQGVKNNDVIGRIENGERLAMPPQCPPTLYSLMTKCWSYDPSKRPRFTELKTQLSTILEEEKLQQEERLRMEMRRQVTVSWDSGGSDEAPPKVRLHCLTVLLRHFSFIIFLCSSTRESGHAMMEERLMMQQQQMEDDQRWLEQEEKHVAPPKKPPRPGAPGHLSNLASLGPVDSYNEGVKLQPQEISPPPTANLDRSNDKVYENVTGLVKAVIEMSNRIQPAAPEEYVPMVKEVGLALRTLLATVDETLPVLPASTHREIEMAQKLLNSDLAELISKMKLAQQYVMTSLQKDYKKHMLMAAHALAVDAKNLLDVIDQSRLKMIRI</sequence>
<dbReference type="GO" id="GO:0030154">
    <property type="term" value="P:cell differentiation"/>
    <property type="evidence" value="ECO:0007669"/>
    <property type="project" value="UniProtKB-ARBA"/>
</dbReference>
<dbReference type="InterPro" id="IPR000299">
    <property type="entry name" value="FERM_domain"/>
</dbReference>